<feature type="region of interest" description="Disordered" evidence="1">
    <location>
        <begin position="1605"/>
        <end position="1675"/>
    </location>
</feature>
<evidence type="ECO:0000313" key="3">
    <source>
        <dbReference type="Proteomes" id="UP000886520"/>
    </source>
</evidence>
<feature type="region of interest" description="Disordered" evidence="1">
    <location>
        <begin position="1"/>
        <end position="22"/>
    </location>
</feature>
<sequence>MKKRHTPSRRGWAKKEGLDRLRAESRRFQDDLRCIRSSLSCPCRHSHADSSEESSENSAWDSPQTLKQLLATMPCITHKKRCEQSSPEADESTSSTAGMHTLADTRNVDACDSSACPRISHQVSACQQSVSNEHFNPSSVSVHHSPTYKKSMSHEYHVHSPSSGLFFEQPGSTGSCLPVSSIPVALAGEDPSDQEIIHNSTSIFGHHELAGRNVVRITATTVFTGNGGNLVLSAPRSFNDDRHSQQGSTTFLPCLDNGMRYGDHQEEKPSQTLTESNIDRNKSSHGRKGWKSMTTVSFGDKSTCICTESMMNEVEQNKGTQTRFPNSSTSNLATHQSDMQADHNFIANPQQKSSKSEEFSSVEPEKPNTIESNTLLHAAHTHSIEKFTKLKEAVSTSKDSILARRMASKIKFILRTLDVKRQAPYDALHIGSSHLPHYTQTRQSKSRGPQDIFSKKHIDDFCKEREPEKTDFQGLPHPESYLENVILALSLLKDEGHAKEPLQAIMLSNTNDTKSEDEIHSQKSTLETSLLDRICDAHKSTSVEKKDFGVDIYDETSAKNEQNDGVNEPCIQSVRQNVSNPSQEVVQASKSKENKGKGLVDDCFAEEHQTQGLAIGERPNVQDHAGPQSLPHRQCIRMFEEKPVSAHVEETTGKASVLGHNTPLVLETSTVISNTAHSDDSKQISIDPEQREPVKALTSVESVTHHEYAPNKLLIMHKSILDFPVEAAVVAANDLARHLAQGVPYKTPRGNAQQLASAQQERTRHATKAVQALIGEGFDYGSMYQDLKVLQGERRKLEMRAKTTVYFQPHPKDAQHIVKQDGFGGEHLLRRKAELADPLLSSLGSKRQRTTKSSVRDDRGKKTDSSDLRRNHYEKTADFPTFKSFSDVSMIGIPHNKDLQSTRFAVGNKERMDNALLNHIQRQRQFNAHKYLLESSVYVGVKRNHKGLPRWVDRLTQGNRTTNLNRFFMRESAAGLVTKNLIRRKSVRPPGAIFKASNPIQWTGKPFSLKDLSLQNKKSDKTERGKVSKLKQRVIISAHEAGQSNKSAQKMRVVDLHEELMNTKDRSISGDEPLKIEECQTGEEREKNNDFIIHETKNGTRLEENMPTRSEALNREDVNNGLPENIPGTSEQQLDNNEMAVDKIAEENRDEGSFNLEANNKTARPRSLWDADFLTQIGVDRSKKDSGNDVTQDDLLALTLRSILNSQPSSNNRIWDEANDTIYSGIDHSIDQSGPHLIEGDRKQNCKSVQTIENGPCVPSHLAVSSFPVVPALLLSNENVVVPPSIYMPCIHPSHSWMPIEQGHSCSTSDFPRKRQDSSANFSEKNRRKMKKSVKWSKRVYARDQESSSSTTTPSSPASIHEIDDMCETGWNHANEVISTDLQIPEAIADFSEKIEPKSSPADLRTISKSIEILEKPQETVDVEMRKCKEPPRVTHDVEEPDPFSKQVPVQTKIDRKSHVVEQKEAQTQPSQIEWPPDSLELSMVSERPRNTDFDSRIAVNQATETEKRLTLVPYKDHIYPSPQNSARTLAKTGIPSWALVVKPSSLPNFTKLPSVPSWSEIKRPMMLSSSSDTEEASTSDTSTSMGELHQKALTILRQSALTPLARGSGQRVTAKGDDTSEGEIETGSRLTKGAAGNVELGEIIRRKPSLSQPKDGHHRSSSDGEVSLGRLKIA</sequence>
<feature type="region of interest" description="Disordered" evidence="1">
    <location>
        <begin position="42"/>
        <end position="62"/>
    </location>
</feature>
<proteinExistence type="predicted"/>
<feature type="compositionally biased region" description="Basic residues" evidence="1">
    <location>
        <begin position="1"/>
        <end position="12"/>
    </location>
</feature>
<accession>A0A9D4URC7</accession>
<dbReference type="OrthoDB" id="1925982at2759"/>
<reference evidence="2" key="1">
    <citation type="submission" date="2021-01" db="EMBL/GenBank/DDBJ databases">
        <title>Adiantum capillus-veneris genome.</title>
        <authorList>
            <person name="Fang Y."/>
            <person name="Liao Q."/>
        </authorList>
    </citation>
    <scope>NUCLEOTIDE SEQUENCE</scope>
    <source>
        <strain evidence="2">H3</strain>
        <tissue evidence="2">Leaf</tissue>
    </source>
</reference>
<organism evidence="2 3">
    <name type="scientific">Adiantum capillus-veneris</name>
    <name type="common">Maidenhair fern</name>
    <dbReference type="NCBI Taxonomy" id="13818"/>
    <lineage>
        <taxon>Eukaryota</taxon>
        <taxon>Viridiplantae</taxon>
        <taxon>Streptophyta</taxon>
        <taxon>Embryophyta</taxon>
        <taxon>Tracheophyta</taxon>
        <taxon>Polypodiopsida</taxon>
        <taxon>Polypodiidae</taxon>
        <taxon>Polypodiales</taxon>
        <taxon>Pteridineae</taxon>
        <taxon>Pteridaceae</taxon>
        <taxon>Vittarioideae</taxon>
        <taxon>Adiantum</taxon>
    </lineage>
</organism>
<feature type="compositionally biased region" description="Low complexity" evidence="1">
    <location>
        <begin position="1347"/>
        <end position="1359"/>
    </location>
</feature>
<gene>
    <name evidence="2" type="ORF">GOP47_0012800</name>
</gene>
<feature type="region of interest" description="Disordered" evidence="1">
    <location>
        <begin position="1566"/>
        <end position="1586"/>
    </location>
</feature>
<dbReference type="Proteomes" id="UP000886520">
    <property type="component" value="Chromosome 12"/>
</dbReference>
<evidence type="ECO:0000313" key="2">
    <source>
        <dbReference type="EMBL" id="KAI5072694.1"/>
    </source>
</evidence>
<evidence type="ECO:0000256" key="1">
    <source>
        <dbReference type="SAM" id="MobiDB-lite"/>
    </source>
</evidence>
<feature type="region of interest" description="Disordered" evidence="1">
    <location>
        <begin position="1304"/>
        <end position="1360"/>
    </location>
</feature>
<feature type="compositionally biased region" description="Basic residues" evidence="1">
    <location>
        <begin position="1326"/>
        <end position="1340"/>
    </location>
</feature>
<feature type="compositionally biased region" description="Basic and acidic residues" evidence="1">
    <location>
        <begin position="854"/>
        <end position="872"/>
    </location>
</feature>
<feature type="compositionally biased region" description="Basic and acidic residues" evidence="1">
    <location>
        <begin position="13"/>
        <end position="22"/>
    </location>
</feature>
<feature type="region of interest" description="Disordered" evidence="1">
    <location>
        <begin position="839"/>
        <end position="872"/>
    </location>
</feature>
<feature type="region of interest" description="Disordered" evidence="1">
    <location>
        <begin position="260"/>
        <end position="293"/>
    </location>
</feature>
<name>A0A9D4URC7_ADICA</name>
<dbReference type="EMBL" id="JABFUD020000012">
    <property type="protein sequence ID" value="KAI5072694.1"/>
    <property type="molecule type" value="Genomic_DNA"/>
</dbReference>
<protein>
    <submittedName>
        <fullName evidence="2">Uncharacterized protein</fullName>
    </submittedName>
</protein>
<keyword evidence="3" id="KW-1185">Reference proteome</keyword>
<comment type="caution">
    <text evidence="2">The sequence shown here is derived from an EMBL/GenBank/DDBJ whole genome shotgun (WGS) entry which is preliminary data.</text>
</comment>